<gene>
    <name evidence="1" type="ORF">JIN85_19695</name>
</gene>
<comment type="caution">
    <text evidence="1">The sequence shown here is derived from an EMBL/GenBank/DDBJ whole genome shotgun (WGS) entry which is preliminary data.</text>
</comment>
<name>A0A934SEX9_9BACT</name>
<evidence type="ECO:0000313" key="1">
    <source>
        <dbReference type="EMBL" id="MBK1884649.1"/>
    </source>
</evidence>
<protein>
    <submittedName>
        <fullName evidence="1">Uncharacterized protein</fullName>
    </submittedName>
</protein>
<organism evidence="1 2">
    <name type="scientific">Luteolibacter pohnpeiensis</name>
    <dbReference type="NCBI Taxonomy" id="454153"/>
    <lineage>
        <taxon>Bacteria</taxon>
        <taxon>Pseudomonadati</taxon>
        <taxon>Verrucomicrobiota</taxon>
        <taxon>Verrucomicrobiia</taxon>
        <taxon>Verrucomicrobiales</taxon>
        <taxon>Verrucomicrobiaceae</taxon>
        <taxon>Luteolibacter</taxon>
    </lineage>
</organism>
<accession>A0A934SEX9</accession>
<dbReference type="RefSeq" id="WP_200274043.1">
    <property type="nucleotide sequence ID" value="NZ_JAENIJ010000069.1"/>
</dbReference>
<keyword evidence="2" id="KW-1185">Reference proteome</keyword>
<proteinExistence type="predicted"/>
<dbReference type="EMBL" id="JAENIJ010000069">
    <property type="protein sequence ID" value="MBK1884649.1"/>
    <property type="molecule type" value="Genomic_DNA"/>
</dbReference>
<reference evidence="1" key="1">
    <citation type="submission" date="2021-01" db="EMBL/GenBank/DDBJ databases">
        <title>Modified the classification status of verrucomicrobia.</title>
        <authorList>
            <person name="Feng X."/>
        </authorList>
    </citation>
    <scope>NUCLEOTIDE SEQUENCE</scope>
    <source>
        <strain evidence="1">KCTC 22041</strain>
    </source>
</reference>
<sequence>MKMRNLALITALACAQCGCSRSVPEYASPKSIKSQFPDQFLRVEYYAKNFTRLINAVPYPAERADEVDERLFRVPSILNVSILNESTSIGMGRDSWSREPLNNRSFWLPPDANKLPRVAIGKGSAGAGKEFDIAEYSDVVIEPETGNKIRITIDFDLAELKKHAEQASGGNGGQAR</sequence>
<evidence type="ECO:0000313" key="2">
    <source>
        <dbReference type="Proteomes" id="UP000603141"/>
    </source>
</evidence>
<dbReference type="AlphaFoldDB" id="A0A934SEX9"/>
<dbReference type="Proteomes" id="UP000603141">
    <property type="component" value="Unassembled WGS sequence"/>
</dbReference>